<keyword evidence="2 5" id="KW-0812">Transmembrane</keyword>
<reference evidence="6" key="1">
    <citation type="submission" date="2018-05" db="EMBL/GenBank/DDBJ databases">
        <authorList>
            <person name="Lanie J.A."/>
            <person name="Ng W.-L."/>
            <person name="Kazmierczak K.M."/>
            <person name="Andrzejewski T.M."/>
            <person name="Davidsen T.M."/>
            <person name="Wayne K.J."/>
            <person name="Tettelin H."/>
            <person name="Glass J.I."/>
            <person name="Rusch D."/>
            <person name="Podicherti R."/>
            <person name="Tsui H.-C.T."/>
            <person name="Winkler M.E."/>
        </authorList>
    </citation>
    <scope>NUCLEOTIDE SEQUENCE</scope>
</reference>
<feature type="non-terminal residue" evidence="6">
    <location>
        <position position="1"/>
    </location>
</feature>
<sequence>VGAGALVGSFYIGTGDIAIATKMGALFGMDMWWTFFVLGLAGWTLMDMSTRYYLRFGRTPLSIFKEAHPVFSIYLFVTVVVTTTIGAYSQWNTCAHVLGTLNPGIPTEVGGTLAALAATALLLLGVYRRIELFFVLALIVLIGLFAVAAAAADAPWS</sequence>
<dbReference type="AlphaFoldDB" id="A0A382S0D6"/>
<evidence type="ECO:0000256" key="1">
    <source>
        <dbReference type="ARBA" id="ARBA00004141"/>
    </source>
</evidence>
<dbReference type="GO" id="GO:0046873">
    <property type="term" value="F:metal ion transmembrane transporter activity"/>
    <property type="evidence" value="ECO:0007669"/>
    <property type="project" value="InterPro"/>
</dbReference>
<gene>
    <name evidence="6" type="ORF">METZ01_LOCUS355492</name>
</gene>
<evidence type="ECO:0000256" key="3">
    <source>
        <dbReference type="ARBA" id="ARBA00022989"/>
    </source>
</evidence>
<proteinExistence type="predicted"/>
<evidence type="ECO:0000256" key="5">
    <source>
        <dbReference type="SAM" id="Phobius"/>
    </source>
</evidence>
<accession>A0A382S0D6</accession>
<protein>
    <recommendedName>
        <fullName evidence="7">CstA N-terminal domain-containing protein</fullName>
    </recommendedName>
</protein>
<feature type="transmembrane region" description="Helical" evidence="5">
    <location>
        <begin position="109"/>
        <end position="127"/>
    </location>
</feature>
<organism evidence="6">
    <name type="scientific">marine metagenome</name>
    <dbReference type="NCBI Taxonomy" id="408172"/>
    <lineage>
        <taxon>unclassified sequences</taxon>
        <taxon>metagenomes</taxon>
        <taxon>ecological metagenomes</taxon>
    </lineage>
</organism>
<dbReference type="Pfam" id="PF01566">
    <property type="entry name" value="Nramp"/>
    <property type="match status" value="1"/>
</dbReference>
<dbReference type="InterPro" id="IPR001046">
    <property type="entry name" value="NRAMP_fam"/>
</dbReference>
<keyword evidence="3 5" id="KW-1133">Transmembrane helix</keyword>
<feature type="transmembrane region" description="Helical" evidence="5">
    <location>
        <begin position="70"/>
        <end position="89"/>
    </location>
</feature>
<dbReference type="EMBL" id="UINC01125065">
    <property type="protein sequence ID" value="SVD02638.1"/>
    <property type="molecule type" value="Genomic_DNA"/>
</dbReference>
<keyword evidence="4 5" id="KW-0472">Membrane</keyword>
<name>A0A382S0D6_9ZZZZ</name>
<feature type="non-terminal residue" evidence="6">
    <location>
        <position position="157"/>
    </location>
</feature>
<evidence type="ECO:0008006" key="7">
    <source>
        <dbReference type="Google" id="ProtNLM"/>
    </source>
</evidence>
<comment type="subcellular location">
    <subcellularLocation>
        <location evidence="1">Membrane</location>
        <topology evidence="1">Multi-pass membrane protein</topology>
    </subcellularLocation>
</comment>
<evidence type="ECO:0000256" key="4">
    <source>
        <dbReference type="ARBA" id="ARBA00023136"/>
    </source>
</evidence>
<feature type="transmembrane region" description="Helical" evidence="5">
    <location>
        <begin position="132"/>
        <end position="152"/>
    </location>
</feature>
<dbReference type="GO" id="GO:0016020">
    <property type="term" value="C:membrane"/>
    <property type="evidence" value="ECO:0007669"/>
    <property type="project" value="UniProtKB-SubCell"/>
</dbReference>
<evidence type="ECO:0000256" key="2">
    <source>
        <dbReference type="ARBA" id="ARBA00022692"/>
    </source>
</evidence>
<feature type="transmembrane region" description="Helical" evidence="5">
    <location>
        <begin position="31"/>
        <end position="49"/>
    </location>
</feature>
<evidence type="ECO:0000313" key="6">
    <source>
        <dbReference type="EMBL" id="SVD02638.1"/>
    </source>
</evidence>